<accession>A0A392P6A8</accession>
<keyword evidence="2" id="KW-1185">Reference proteome</keyword>
<sequence length="175" mass="19638">IHFDALPAGLVVDNFAHEDIDFQALPDVGNHAQDEIDFEPMATDLVVDNLSHEEIDLEGVQQIDPVLGAQGFGVEFDNIAQKTYHFEVGSDKYVKMSGLLISNAGYDENLLAQHFPHIPSYQVYAEYIRRQYIMEHPSSFEAKLESFIFPVEAQQTHGAGGSNTNIDCENLSYWC</sequence>
<organism evidence="1 2">
    <name type="scientific">Trifolium medium</name>
    <dbReference type="NCBI Taxonomy" id="97028"/>
    <lineage>
        <taxon>Eukaryota</taxon>
        <taxon>Viridiplantae</taxon>
        <taxon>Streptophyta</taxon>
        <taxon>Embryophyta</taxon>
        <taxon>Tracheophyta</taxon>
        <taxon>Spermatophyta</taxon>
        <taxon>Magnoliopsida</taxon>
        <taxon>eudicotyledons</taxon>
        <taxon>Gunneridae</taxon>
        <taxon>Pentapetalae</taxon>
        <taxon>rosids</taxon>
        <taxon>fabids</taxon>
        <taxon>Fabales</taxon>
        <taxon>Fabaceae</taxon>
        <taxon>Papilionoideae</taxon>
        <taxon>50 kb inversion clade</taxon>
        <taxon>NPAAA clade</taxon>
        <taxon>Hologalegina</taxon>
        <taxon>IRL clade</taxon>
        <taxon>Trifolieae</taxon>
        <taxon>Trifolium</taxon>
    </lineage>
</organism>
<dbReference type="Proteomes" id="UP000265520">
    <property type="component" value="Unassembled WGS sequence"/>
</dbReference>
<proteinExistence type="predicted"/>
<protein>
    <submittedName>
        <fullName evidence="1">Uncharacterized protein</fullName>
    </submittedName>
</protein>
<comment type="caution">
    <text evidence="1">The sequence shown here is derived from an EMBL/GenBank/DDBJ whole genome shotgun (WGS) entry which is preliminary data.</text>
</comment>
<evidence type="ECO:0000313" key="2">
    <source>
        <dbReference type="Proteomes" id="UP000265520"/>
    </source>
</evidence>
<dbReference type="EMBL" id="LXQA010063519">
    <property type="protein sequence ID" value="MCI06920.1"/>
    <property type="molecule type" value="Genomic_DNA"/>
</dbReference>
<evidence type="ECO:0000313" key="1">
    <source>
        <dbReference type="EMBL" id="MCI06920.1"/>
    </source>
</evidence>
<reference evidence="1 2" key="1">
    <citation type="journal article" date="2018" name="Front. Plant Sci.">
        <title>Red Clover (Trifolium pratense) and Zigzag Clover (T. medium) - A Picture of Genomic Similarities and Differences.</title>
        <authorList>
            <person name="Dluhosova J."/>
            <person name="Istvanek J."/>
            <person name="Nedelnik J."/>
            <person name="Repkova J."/>
        </authorList>
    </citation>
    <scope>NUCLEOTIDE SEQUENCE [LARGE SCALE GENOMIC DNA]</scope>
    <source>
        <strain evidence="2">cv. 10/8</strain>
        <tissue evidence="1">Leaf</tissue>
    </source>
</reference>
<name>A0A392P6A8_9FABA</name>
<dbReference type="AlphaFoldDB" id="A0A392P6A8"/>
<feature type="non-terminal residue" evidence="1">
    <location>
        <position position="1"/>
    </location>
</feature>